<dbReference type="InterPro" id="IPR036259">
    <property type="entry name" value="MFS_trans_sf"/>
</dbReference>
<keyword evidence="2 5" id="KW-0812">Transmembrane</keyword>
<evidence type="ECO:0000313" key="8">
    <source>
        <dbReference type="Proteomes" id="UP001501079"/>
    </source>
</evidence>
<dbReference type="SUPFAM" id="SSF103473">
    <property type="entry name" value="MFS general substrate transporter"/>
    <property type="match status" value="1"/>
</dbReference>
<name>A0ABP7ZPI2_9MICO</name>
<keyword evidence="8" id="KW-1185">Reference proteome</keyword>
<feature type="transmembrane region" description="Helical" evidence="5">
    <location>
        <begin position="267"/>
        <end position="286"/>
    </location>
</feature>
<dbReference type="InterPro" id="IPR020846">
    <property type="entry name" value="MFS_dom"/>
</dbReference>
<dbReference type="Gene3D" id="1.20.1250.20">
    <property type="entry name" value="MFS general substrate transporter like domains"/>
    <property type="match status" value="2"/>
</dbReference>
<feature type="transmembrane region" description="Helical" evidence="5">
    <location>
        <begin position="104"/>
        <end position="125"/>
    </location>
</feature>
<evidence type="ECO:0000313" key="7">
    <source>
        <dbReference type="EMBL" id="GAA4167184.1"/>
    </source>
</evidence>
<organism evidence="7 8">
    <name type="scientific">Gryllotalpicola koreensis</name>
    <dbReference type="NCBI Taxonomy" id="993086"/>
    <lineage>
        <taxon>Bacteria</taxon>
        <taxon>Bacillati</taxon>
        <taxon>Actinomycetota</taxon>
        <taxon>Actinomycetes</taxon>
        <taxon>Micrococcales</taxon>
        <taxon>Microbacteriaceae</taxon>
        <taxon>Gryllotalpicola</taxon>
    </lineage>
</organism>
<dbReference type="CDD" id="cd17370">
    <property type="entry name" value="MFS_MJ1317_like"/>
    <property type="match status" value="1"/>
</dbReference>
<dbReference type="Proteomes" id="UP001501079">
    <property type="component" value="Unassembled WGS sequence"/>
</dbReference>
<feature type="transmembrane region" description="Helical" evidence="5">
    <location>
        <begin position="159"/>
        <end position="179"/>
    </location>
</feature>
<keyword evidence="3 5" id="KW-1133">Transmembrane helix</keyword>
<evidence type="ECO:0000256" key="4">
    <source>
        <dbReference type="ARBA" id="ARBA00023136"/>
    </source>
</evidence>
<dbReference type="RefSeq" id="WP_344751208.1">
    <property type="nucleotide sequence ID" value="NZ_BAABBW010000001.1"/>
</dbReference>
<feature type="transmembrane region" description="Helical" evidence="5">
    <location>
        <begin position="358"/>
        <end position="382"/>
    </location>
</feature>
<feature type="transmembrane region" description="Helical" evidence="5">
    <location>
        <begin position="298"/>
        <end position="315"/>
    </location>
</feature>
<feature type="transmembrane region" description="Helical" evidence="5">
    <location>
        <begin position="185"/>
        <end position="205"/>
    </location>
</feature>
<dbReference type="PROSITE" id="PS50850">
    <property type="entry name" value="MFS"/>
    <property type="match status" value="1"/>
</dbReference>
<evidence type="ECO:0000256" key="3">
    <source>
        <dbReference type="ARBA" id="ARBA00022989"/>
    </source>
</evidence>
<comment type="subcellular location">
    <subcellularLocation>
        <location evidence="1">Cell membrane</location>
        <topology evidence="1">Multi-pass membrane protein</topology>
    </subcellularLocation>
</comment>
<feature type="domain" description="Major facilitator superfamily (MFS) profile" evidence="6">
    <location>
        <begin position="27"/>
        <end position="411"/>
    </location>
</feature>
<accession>A0ABP7ZPI2</accession>
<comment type="caution">
    <text evidence="7">The sequence shown here is derived from an EMBL/GenBank/DDBJ whole genome shotgun (WGS) entry which is preliminary data.</text>
</comment>
<feature type="transmembrane region" description="Helical" evidence="5">
    <location>
        <begin position="49"/>
        <end position="67"/>
    </location>
</feature>
<dbReference type="PANTHER" id="PTHR23518">
    <property type="entry name" value="C-METHYLTRANSFERASE"/>
    <property type="match status" value="1"/>
</dbReference>
<protein>
    <submittedName>
        <fullName evidence="7">MFS transporter</fullName>
    </submittedName>
</protein>
<dbReference type="EMBL" id="BAABBW010000001">
    <property type="protein sequence ID" value="GAA4167184.1"/>
    <property type="molecule type" value="Genomic_DNA"/>
</dbReference>
<evidence type="ECO:0000259" key="6">
    <source>
        <dbReference type="PROSITE" id="PS50850"/>
    </source>
</evidence>
<feature type="transmembrane region" description="Helical" evidence="5">
    <location>
        <begin position="388"/>
        <end position="407"/>
    </location>
</feature>
<evidence type="ECO:0000256" key="5">
    <source>
        <dbReference type="SAM" id="Phobius"/>
    </source>
</evidence>
<evidence type="ECO:0000256" key="2">
    <source>
        <dbReference type="ARBA" id="ARBA00022692"/>
    </source>
</evidence>
<dbReference type="Pfam" id="PF07690">
    <property type="entry name" value="MFS_1"/>
    <property type="match status" value="1"/>
</dbReference>
<feature type="transmembrane region" description="Helical" evidence="5">
    <location>
        <begin position="236"/>
        <end position="255"/>
    </location>
</feature>
<keyword evidence="4 5" id="KW-0472">Membrane</keyword>
<dbReference type="PANTHER" id="PTHR23518:SF2">
    <property type="entry name" value="MAJOR FACILITATOR SUPERFAMILY TRANSPORTER"/>
    <property type="match status" value="1"/>
</dbReference>
<evidence type="ECO:0000256" key="1">
    <source>
        <dbReference type="ARBA" id="ARBA00004651"/>
    </source>
</evidence>
<reference evidence="8" key="1">
    <citation type="journal article" date="2019" name="Int. J. Syst. Evol. Microbiol.">
        <title>The Global Catalogue of Microorganisms (GCM) 10K type strain sequencing project: providing services to taxonomists for standard genome sequencing and annotation.</title>
        <authorList>
            <consortium name="The Broad Institute Genomics Platform"/>
            <consortium name="The Broad Institute Genome Sequencing Center for Infectious Disease"/>
            <person name="Wu L."/>
            <person name="Ma J."/>
        </authorList>
    </citation>
    <scope>NUCLEOTIDE SEQUENCE [LARGE SCALE GENOMIC DNA]</scope>
    <source>
        <strain evidence="8">JCM 17591</strain>
    </source>
</reference>
<sequence length="426" mass="44982">MYITLSDRGAKADPAQKGRVATRVSSTVIAMGIVSMFTDISSESVSAVLPLYITAAMGMSTIAYGFIDGLYQGVSAVVRIGGGWAADRSDQPKWVAFLGYGLSAVARVWLLFATGFGAVATVVAVDRIGKGIRTAPRDALITASSRPDNLGRSFGVHRMLDTVGAAIGPLLAFVILWVLPNGYRAIFVLSLAFAIIGVLILGVIVRNGHPAREAGRRPARRLWNVKDLRLPGMPRLLVATGALGLITVGDGFIYLVLQARSSFAAEWFPLLYVGTNVVFLALAIPLGRWADRIGRGRVFLFGHVALLVCYLVTTIPVGGIAITLLCLALLGAFYAATDGVLSALTAQLTPPESTASGIAATQTVTAIARLIASTGFGVLWFALGRQHAMELVAGLAVIALIASLVLLRPMLGVLHRSVELSPEFDE</sequence>
<dbReference type="InterPro" id="IPR011701">
    <property type="entry name" value="MFS"/>
</dbReference>
<proteinExistence type="predicted"/>
<gene>
    <name evidence="7" type="ORF">GCM10022287_00330</name>
</gene>